<evidence type="ECO:0000256" key="12">
    <source>
        <dbReference type="ARBA" id="ARBA00042372"/>
    </source>
</evidence>
<dbReference type="InterPro" id="IPR006145">
    <property type="entry name" value="PsdUridine_synth_RsuA/RluA"/>
</dbReference>
<dbReference type="InterPro" id="IPR006224">
    <property type="entry name" value="PsdUridine_synth_RluA-like_CS"/>
</dbReference>
<dbReference type="CDD" id="cd02869">
    <property type="entry name" value="PseudoU_synth_RluA_like"/>
    <property type="match status" value="1"/>
</dbReference>
<keyword evidence="2" id="KW-0698">rRNA processing</keyword>
<reference evidence="17 18" key="1">
    <citation type="submission" date="2023-08" db="EMBL/GenBank/DDBJ databases">
        <title>Rhodoferax potami sp. nov. and Rhodoferax mekongensis sp. nov., isolated from the Mekong River in Thailand.</title>
        <authorList>
            <person name="Kitikhun S."/>
            <person name="Charoenyingcharoen P."/>
            <person name="Siriarchawattana P."/>
            <person name="Likhitrattanapisal S."/>
            <person name="Nilsakha T."/>
            <person name="Chanpet A."/>
            <person name="Rattanawaree P."/>
            <person name="Ingsriswang S."/>
        </authorList>
    </citation>
    <scope>NUCLEOTIDE SEQUENCE [LARGE SCALE GENOMIC DNA]</scope>
    <source>
        <strain evidence="17 18">TBRC 17660</strain>
    </source>
</reference>
<dbReference type="EC" id="5.4.99.29" evidence="9"/>
<evidence type="ECO:0000256" key="5">
    <source>
        <dbReference type="ARBA" id="ARBA00036184"/>
    </source>
</evidence>
<dbReference type="InterPro" id="IPR020103">
    <property type="entry name" value="PsdUridine_synth_cat_dom_sf"/>
</dbReference>
<keyword evidence="4 17" id="KW-0413">Isomerase</keyword>
<evidence type="ECO:0000256" key="13">
    <source>
        <dbReference type="ARBA" id="ARBA00042844"/>
    </source>
</evidence>
<dbReference type="RefSeq" id="WP_313875461.1">
    <property type="nucleotide sequence ID" value="NZ_JAVBIK010000001.1"/>
</dbReference>
<dbReference type="GO" id="GO:0016853">
    <property type="term" value="F:isomerase activity"/>
    <property type="evidence" value="ECO:0007669"/>
    <property type="project" value="UniProtKB-KW"/>
</dbReference>
<comment type="function">
    <text evidence="7">Dual specificity enzyme that catalyzes the synthesis of pseudouridine from uracil-746 in 23S ribosomal RNA and from uracil-32 in the anticodon stem and loop of transfer RNAs.</text>
</comment>
<protein>
    <recommendedName>
        <fullName evidence="10">Dual-specificity RNA pseudouridine synthase RluA</fullName>
        <ecNumber evidence="8">5.4.99.28</ecNumber>
        <ecNumber evidence="9">5.4.99.29</ecNumber>
    </recommendedName>
    <alternativeName>
        <fullName evidence="11">23S rRNA pseudouridine(746) synthase</fullName>
    </alternativeName>
    <alternativeName>
        <fullName evidence="14">Ribosomal large subunit pseudouridine synthase A</fullName>
    </alternativeName>
    <alternativeName>
        <fullName evidence="13">rRNA pseudouridylate synthase A</fullName>
    </alternativeName>
    <alternativeName>
        <fullName evidence="15">rRNA-uridine isomerase A</fullName>
    </alternativeName>
    <alternativeName>
        <fullName evidence="12">tRNA pseudouridine(32) synthase</fullName>
    </alternativeName>
</protein>
<evidence type="ECO:0000256" key="10">
    <source>
        <dbReference type="ARBA" id="ARBA00039988"/>
    </source>
</evidence>
<dbReference type="PROSITE" id="PS01129">
    <property type="entry name" value="PSI_RLU"/>
    <property type="match status" value="1"/>
</dbReference>
<evidence type="ECO:0000256" key="2">
    <source>
        <dbReference type="ARBA" id="ARBA00022552"/>
    </source>
</evidence>
<evidence type="ECO:0000256" key="14">
    <source>
        <dbReference type="ARBA" id="ARBA00042883"/>
    </source>
</evidence>
<evidence type="ECO:0000256" key="8">
    <source>
        <dbReference type="ARBA" id="ARBA00038944"/>
    </source>
</evidence>
<evidence type="ECO:0000256" key="9">
    <source>
        <dbReference type="ARBA" id="ARBA00038945"/>
    </source>
</evidence>
<evidence type="ECO:0000256" key="11">
    <source>
        <dbReference type="ARBA" id="ARBA00041266"/>
    </source>
</evidence>
<dbReference type="PANTHER" id="PTHR21600:SF91">
    <property type="entry name" value="DUAL-SPECIFICITY RNA PSEUDOURIDINE SYNTHASE RLUA"/>
    <property type="match status" value="1"/>
</dbReference>
<dbReference type="Proteomes" id="UP001321700">
    <property type="component" value="Unassembled WGS sequence"/>
</dbReference>
<gene>
    <name evidence="17" type="ORF">RAE19_13975</name>
</gene>
<dbReference type="SUPFAM" id="SSF55120">
    <property type="entry name" value="Pseudouridine synthase"/>
    <property type="match status" value="1"/>
</dbReference>
<evidence type="ECO:0000256" key="1">
    <source>
        <dbReference type="ARBA" id="ARBA00010876"/>
    </source>
</evidence>
<feature type="domain" description="Pseudouridine synthase RsuA/RluA-like" evidence="16">
    <location>
        <begin position="25"/>
        <end position="175"/>
    </location>
</feature>
<evidence type="ECO:0000256" key="3">
    <source>
        <dbReference type="ARBA" id="ARBA00022694"/>
    </source>
</evidence>
<evidence type="ECO:0000259" key="16">
    <source>
        <dbReference type="Pfam" id="PF00849"/>
    </source>
</evidence>
<dbReference type="InterPro" id="IPR050188">
    <property type="entry name" value="RluA_PseudoU_synthase"/>
</dbReference>
<comment type="caution">
    <text evidence="17">The sequence shown here is derived from an EMBL/GenBank/DDBJ whole genome shotgun (WGS) entry which is preliminary data.</text>
</comment>
<evidence type="ECO:0000256" key="7">
    <source>
        <dbReference type="ARBA" id="ARBA00037305"/>
    </source>
</evidence>
<name>A0ABU3KQD1_9BURK</name>
<comment type="catalytic activity">
    <reaction evidence="6">
        <text>uridine(746) in 23S rRNA = pseudouridine(746) in 23S rRNA</text>
        <dbReference type="Rhea" id="RHEA:42548"/>
        <dbReference type="Rhea" id="RHEA-COMP:10109"/>
        <dbReference type="Rhea" id="RHEA-COMP:10110"/>
        <dbReference type="ChEBI" id="CHEBI:65314"/>
        <dbReference type="ChEBI" id="CHEBI:65315"/>
        <dbReference type="EC" id="5.4.99.29"/>
    </reaction>
</comment>
<evidence type="ECO:0000256" key="6">
    <source>
        <dbReference type="ARBA" id="ARBA00036916"/>
    </source>
</evidence>
<sequence length="224" mass="24955">MHSPEDIYNPPPACPLPVIYVDDAMVVLNKPAGLLTVPGRGEAKQDCLSKRTQDVYPEALIVHRLDRDTSGLVVMARGIVAQRAINLAFEKRQVDKCYEAVVAGLLPPGEAWQEIDLPLLVDWPNRPKRTVNYAEGQQALTRWRCIAADTVRNCSRVELEPVTGRTHQLRVHMQALGHPMLGDTLYATPEALALSDRLQLHARTLRIPHPVSGVQMEFHAPVPF</sequence>
<proteinExistence type="inferred from homology"/>
<keyword evidence="18" id="KW-1185">Reference proteome</keyword>
<comment type="catalytic activity">
    <reaction evidence="5">
        <text>uridine(32) in tRNA = pseudouridine(32) in tRNA</text>
        <dbReference type="Rhea" id="RHEA:42544"/>
        <dbReference type="Rhea" id="RHEA-COMP:10107"/>
        <dbReference type="Rhea" id="RHEA-COMP:10108"/>
        <dbReference type="ChEBI" id="CHEBI:65314"/>
        <dbReference type="ChEBI" id="CHEBI:65315"/>
        <dbReference type="EC" id="5.4.99.28"/>
    </reaction>
</comment>
<comment type="similarity">
    <text evidence="1">Belongs to the pseudouridine synthase RluA family.</text>
</comment>
<evidence type="ECO:0000256" key="15">
    <source>
        <dbReference type="ARBA" id="ARBA00043143"/>
    </source>
</evidence>
<dbReference type="Gene3D" id="3.30.2350.10">
    <property type="entry name" value="Pseudouridine synthase"/>
    <property type="match status" value="1"/>
</dbReference>
<accession>A0ABU3KQD1</accession>
<dbReference type="Pfam" id="PF00849">
    <property type="entry name" value="PseudoU_synth_2"/>
    <property type="match status" value="1"/>
</dbReference>
<dbReference type="EMBL" id="JAVBIK010000001">
    <property type="protein sequence ID" value="MDT7519803.1"/>
    <property type="molecule type" value="Genomic_DNA"/>
</dbReference>
<evidence type="ECO:0000313" key="18">
    <source>
        <dbReference type="Proteomes" id="UP001321700"/>
    </source>
</evidence>
<evidence type="ECO:0000256" key="4">
    <source>
        <dbReference type="ARBA" id="ARBA00023235"/>
    </source>
</evidence>
<organism evidence="17 18">
    <name type="scientific">Rhodoferax potami</name>
    <dbReference type="NCBI Taxonomy" id="3068338"/>
    <lineage>
        <taxon>Bacteria</taxon>
        <taxon>Pseudomonadati</taxon>
        <taxon>Pseudomonadota</taxon>
        <taxon>Betaproteobacteria</taxon>
        <taxon>Burkholderiales</taxon>
        <taxon>Comamonadaceae</taxon>
        <taxon>Rhodoferax</taxon>
    </lineage>
</organism>
<evidence type="ECO:0000313" key="17">
    <source>
        <dbReference type="EMBL" id="MDT7519803.1"/>
    </source>
</evidence>
<dbReference type="EC" id="5.4.99.28" evidence="8"/>
<dbReference type="PANTHER" id="PTHR21600">
    <property type="entry name" value="MITOCHONDRIAL RNA PSEUDOURIDINE SYNTHASE"/>
    <property type="match status" value="1"/>
</dbReference>
<keyword evidence="3" id="KW-0819">tRNA processing</keyword>